<dbReference type="WBParaSite" id="DME_0000740001-mRNA-1">
    <property type="protein sequence ID" value="DME_0000740001-mRNA-1"/>
    <property type="gene ID" value="DME_0000740001"/>
</dbReference>
<evidence type="ECO:0000256" key="7">
    <source>
        <dbReference type="ARBA" id="ARBA00023136"/>
    </source>
</evidence>
<dbReference type="InterPro" id="IPR057475">
    <property type="entry name" value="CUT_C"/>
</dbReference>
<evidence type="ECO:0000313" key="10">
    <source>
        <dbReference type="Proteomes" id="UP000038040"/>
    </source>
</evidence>
<name>A0A0N4UIG7_DRAME</name>
<dbReference type="Proteomes" id="UP000274756">
    <property type="component" value="Unassembled WGS sequence"/>
</dbReference>
<evidence type="ECO:0000256" key="1">
    <source>
        <dbReference type="ARBA" id="ARBA00004251"/>
    </source>
</evidence>
<gene>
    <name evidence="9" type="ORF">DME_LOCUS10038</name>
</gene>
<dbReference type="InterPro" id="IPR001507">
    <property type="entry name" value="ZP_dom"/>
</dbReference>
<dbReference type="PROSITE" id="PS51034">
    <property type="entry name" value="ZP_2"/>
    <property type="match status" value="1"/>
</dbReference>
<evidence type="ECO:0000256" key="3">
    <source>
        <dbReference type="ARBA" id="ARBA00022475"/>
    </source>
</evidence>
<evidence type="ECO:0000313" key="11">
    <source>
        <dbReference type="Proteomes" id="UP000274756"/>
    </source>
</evidence>
<evidence type="ECO:0000313" key="12">
    <source>
        <dbReference type="WBParaSite" id="DME_0000740001-mRNA-1"/>
    </source>
</evidence>
<keyword evidence="2" id="KW-0193">Cuticle</keyword>
<evidence type="ECO:0000256" key="6">
    <source>
        <dbReference type="ARBA" id="ARBA00022989"/>
    </source>
</evidence>
<protein>
    <submittedName>
        <fullName evidence="12">ZP domain-containing protein</fullName>
    </submittedName>
</protein>
<dbReference type="GO" id="GO:0042302">
    <property type="term" value="F:structural constituent of cuticle"/>
    <property type="evidence" value="ECO:0007669"/>
    <property type="project" value="UniProtKB-KW"/>
</dbReference>
<keyword evidence="4" id="KW-0812">Transmembrane</keyword>
<reference evidence="12" key="1">
    <citation type="submission" date="2017-02" db="UniProtKB">
        <authorList>
            <consortium name="WormBaseParasite"/>
        </authorList>
    </citation>
    <scope>IDENTIFICATION</scope>
</reference>
<dbReference type="Pfam" id="PF25057">
    <property type="entry name" value="CUT_N"/>
    <property type="match status" value="1"/>
</dbReference>
<feature type="domain" description="ZP" evidence="8">
    <location>
        <begin position="69"/>
        <end position="338"/>
    </location>
</feature>
<reference evidence="9 11" key="2">
    <citation type="submission" date="2018-11" db="EMBL/GenBank/DDBJ databases">
        <authorList>
            <consortium name="Pathogen Informatics"/>
        </authorList>
    </citation>
    <scope>NUCLEOTIDE SEQUENCE [LARGE SCALE GENOMIC DNA]</scope>
</reference>
<evidence type="ECO:0000259" key="8">
    <source>
        <dbReference type="PROSITE" id="PS51034"/>
    </source>
</evidence>
<evidence type="ECO:0000313" key="9">
    <source>
        <dbReference type="EMBL" id="VDN60065.1"/>
    </source>
</evidence>
<dbReference type="InterPro" id="IPR051962">
    <property type="entry name" value="Cuticlin"/>
</dbReference>
<keyword evidence="3" id="KW-1003">Cell membrane</keyword>
<dbReference type="InterPro" id="IPR056953">
    <property type="entry name" value="CUT_N"/>
</dbReference>
<dbReference type="EMBL" id="UYYG01001200">
    <property type="protein sequence ID" value="VDN60065.1"/>
    <property type="molecule type" value="Genomic_DNA"/>
</dbReference>
<evidence type="ECO:0000256" key="5">
    <source>
        <dbReference type="ARBA" id="ARBA00022729"/>
    </source>
</evidence>
<keyword evidence="6" id="KW-1133">Transmembrane helix</keyword>
<dbReference type="PANTHER" id="PTHR22907">
    <property type="entry name" value="GH04558P"/>
    <property type="match status" value="1"/>
</dbReference>
<keyword evidence="7" id="KW-0472">Membrane</keyword>
<organism evidence="10 12">
    <name type="scientific">Dracunculus medinensis</name>
    <name type="common">Guinea worm</name>
    <dbReference type="NCBI Taxonomy" id="318479"/>
    <lineage>
        <taxon>Eukaryota</taxon>
        <taxon>Metazoa</taxon>
        <taxon>Ecdysozoa</taxon>
        <taxon>Nematoda</taxon>
        <taxon>Chromadorea</taxon>
        <taxon>Rhabditida</taxon>
        <taxon>Spirurina</taxon>
        <taxon>Dracunculoidea</taxon>
        <taxon>Dracunculidae</taxon>
        <taxon>Dracunculus</taxon>
    </lineage>
</organism>
<keyword evidence="11" id="KW-1185">Reference proteome</keyword>
<dbReference type="Proteomes" id="UP000038040">
    <property type="component" value="Unplaced"/>
</dbReference>
<keyword evidence="5" id="KW-0732">Signal</keyword>
<evidence type="ECO:0000256" key="4">
    <source>
        <dbReference type="ARBA" id="ARBA00022692"/>
    </source>
</evidence>
<dbReference type="Pfam" id="PF25301">
    <property type="entry name" value="CUT_C"/>
    <property type="match status" value="1"/>
</dbReference>
<dbReference type="OrthoDB" id="6139674at2759"/>
<evidence type="ECO:0000256" key="2">
    <source>
        <dbReference type="ARBA" id="ARBA00022460"/>
    </source>
</evidence>
<proteinExistence type="predicted"/>
<dbReference type="AlphaFoldDB" id="A0A0N4UIG7"/>
<dbReference type="PANTHER" id="PTHR22907:SF58">
    <property type="entry name" value="ZP DOMAIN-CONTAINING PROTEIN"/>
    <property type="match status" value="1"/>
</dbReference>
<comment type="subcellular location">
    <subcellularLocation>
        <location evidence="1">Cell membrane</location>
        <topology evidence="1">Single-pass type I membrane protein</topology>
    </subcellularLocation>
</comment>
<sequence length="343" mass="39373">MKLVSASQGFSIRSAGVSTLQCYYSDFIPVVPRYTSLEMPYGIILLLFLYCNSGIFTHITLFDGQPKLECLSDGFRLNFFPLNPFHGHIYVKGFFMHRYCHFEFLKNPIQRPFFLHIPYDSNCSIYKRISVSHFRTPPGISYSVIVIVQHHPIFITKPDKAYCVTCLLIEKVSSLQQSIKISDISLNQVTNTQEVNMCHYNILNGTLNGEPITHANVGDQLIHKWRCNYGSISLSRVFYNFCSGKSLKLAEICGTFHDFCSILQQYDENQNILFMKNILRCSTDLSLIKPLNYSKNLNFAWSPIAAFKFSDQIVQFFTCQITLCTLKENGCEGITVNFLHFIQ</sequence>
<dbReference type="SMART" id="SM00241">
    <property type="entry name" value="ZP"/>
    <property type="match status" value="1"/>
</dbReference>
<dbReference type="GO" id="GO:0005886">
    <property type="term" value="C:plasma membrane"/>
    <property type="evidence" value="ECO:0007669"/>
    <property type="project" value="UniProtKB-SubCell"/>
</dbReference>
<accession>A0A0N4UIG7</accession>